<dbReference type="EMBL" id="CAJJDO010000169">
    <property type="protein sequence ID" value="CAD8212527.1"/>
    <property type="molecule type" value="Genomic_DNA"/>
</dbReference>
<evidence type="ECO:0000313" key="1">
    <source>
        <dbReference type="EMBL" id="CAD8212527.1"/>
    </source>
</evidence>
<gene>
    <name evidence="1" type="ORF">PPENT_87.1.T1690006</name>
</gene>
<protein>
    <submittedName>
        <fullName evidence="1">Uncharacterized protein</fullName>
    </submittedName>
</protein>
<reference evidence="1" key="1">
    <citation type="submission" date="2021-01" db="EMBL/GenBank/DDBJ databases">
        <authorList>
            <consortium name="Genoscope - CEA"/>
            <person name="William W."/>
        </authorList>
    </citation>
    <scope>NUCLEOTIDE SEQUENCE</scope>
</reference>
<accession>A0A8S1YJF4</accession>
<name>A0A8S1YJF4_9CILI</name>
<keyword evidence="2" id="KW-1185">Reference proteome</keyword>
<organism evidence="1 2">
    <name type="scientific">Paramecium pentaurelia</name>
    <dbReference type="NCBI Taxonomy" id="43138"/>
    <lineage>
        <taxon>Eukaryota</taxon>
        <taxon>Sar</taxon>
        <taxon>Alveolata</taxon>
        <taxon>Ciliophora</taxon>
        <taxon>Intramacronucleata</taxon>
        <taxon>Oligohymenophorea</taxon>
        <taxon>Peniculida</taxon>
        <taxon>Parameciidae</taxon>
        <taxon>Paramecium</taxon>
    </lineage>
</organism>
<comment type="caution">
    <text evidence="1">The sequence shown here is derived from an EMBL/GenBank/DDBJ whole genome shotgun (WGS) entry which is preliminary data.</text>
</comment>
<dbReference type="AlphaFoldDB" id="A0A8S1YJF4"/>
<dbReference type="Proteomes" id="UP000689195">
    <property type="component" value="Unassembled WGS sequence"/>
</dbReference>
<proteinExistence type="predicted"/>
<evidence type="ECO:0000313" key="2">
    <source>
        <dbReference type="Proteomes" id="UP000689195"/>
    </source>
</evidence>
<sequence>MKIKIKNFSILIKWNNYFKCKVEFKVWKPCKHRSIKRFYIYNWSTQSALLYIQYDGCLIQTKI</sequence>